<gene>
    <name evidence="5" type="ORF">OSTLU_33240</name>
</gene>
<dbReference type="InterPro" id="IPR002903">
    <property type="entry name" value="RsmH"/>
</dbReference>
<dbReference type="eggNOG" id="KOG2782">
    <property type="taxonomic scope" value="Eukaryota"/>
</dbReference>
<evidence type="ECO:0000313" key="5">
    <source>
        <dbReference type="EMBL" id="ABO97728.1"/>
    </source>
</evidence>
<dbReference type="Gramene" id="ABO97728">
    <property type="protein sequence ID" value="ABO97728"/>
    <property type="gene ID" value="OSTLU_33240"/>
</dbReference>
<reference evidence="5 6" key="1">
    <citation type="journal article" date="2007" name="Proc. Natl. Acad. Sci. U.S.A.">
        <title>The tiny eukaryote Ostreococcus provides genomic insights into the paradox of plankton speciation.</title>
        <authorList>
            <person name="Palenik B."/>
            <person name="Grimwood J."/>
            <person name="Aerts A."/>
            <person name="Rouze P."/>
            <person name="Salamov A."/>
            <person name="Putnam N."/>
            <person name="Dupont C."/>
            <person name="Jorgensen R."/>
            <person name="Derelle E."/>
            <person name="Rombauts S."/>
            <person name="Zhou K."/>
            <person name="Otillar R."/>
            <person name="Merchant S.S."/>
            <person name="Podell S."/>
            <person name="Gaasterland T."/>
            <person name="Napoli C."/>
            <person name="Gendler K."/>
            <person name="Manuell A."/>
            <person name="Tai V."/>
            <person name="Vallon O."/>
            <person name="Piganeau G."/>
            <person name="Jancek S."/>
            <person name="Heijde M."/>
            <person name="Jabbari K."/>
            <person name="Bowler C."/>
            <person name="Lohr M."/>
            <person name="Robbens S."/>
            <person name="Werner G."/>
            <person name="Dubchak I."/>
            <person name="Pazour G.J."/>
            <person name="Ren Q."/>
            <person name="Paulsen I."/>
            <person name="Delwiche C."/>
            <person name="Schmutz J."/>
            <person name="Rokhsar D."/>
            <person name="Van de Peer Y."/>
            <person name="Moreau H."/>
            <person name="Grigoriev I.V."/>
        </authorList>
    </citation>
    <scope>NUCLEOTIDE SEQUENCE [LARGE SCALE GENOMIC DNA]</scope>
    <source>
        <strain evidence="5 6">CCE9901</strain>
    </source>
</reference>
<keyword evidence="3" id="KW-0808">Transferase</keyword>
<dbReference type="SUPFAM" id="SSF81799">
    <property type="entry name" value="Putative methyltransferase TM0872, insert domain"/>
    <property type="match status" value="1"/>
</dbReference>
<protein>
    <submittedName>
        <fullName evidence="5">Uncharacterized protein</fullName>
    </submittedName>
</protein>
<dbReference type="GO" id="GO:0071424">
    <property type="term" value="F:rRNA (cytosine-N4-)-methyltransferase activity"/>
    <property type="evidence" value="ECO:0007669"/>
    <property type="project" value="TreeGrafter"/>
</dbReference>
<evidence type="ECO:0000256" key="3">
    <source>
        <dbReference type="ARBA" id="ARBA00022679"/>
    </source>
</evidence>
<accession>A4S1W1</accession>
<dbReference type="PANTHER" id="PTHR11265:SF0">
    <property type="entry name" value="12S RRNA N4-METHYLCYTIDINE METHYLTRANSFERASE"/>
    <property type="match status" value="1"/>
</dbReference>
<sequence>MDEVLEAFRDVRARTHVDGTLGAGGHARAMIEAHEEMEHFVGFDVDASAHALARPRLERARAATRGDEATTTLRLSLVEANFRRMREALRALDVDGVDSVVLDLGVSSMHLDRAERGFSFMNDGPLDMRMGESATTTAEEIVNAWPEEEIGRILREYGEEKHWRLLARRICERRAEKEIRTTRELVDAIGNVPGKWGSIHPATRTFQGIRIAVNDELGAVEDVIPAAIEALRPGGRLAIISFHSLEDSIVKRRFRHFAGRAEPPSEEVNRYMPQPEAPPKIVKLITRKPKVPTSAEIDVNVRSRSAKLRVCEKL</sequence>
<dbReference type="GO" id="GO:0070475">
    <property type="term" value="P:rRNA base methylation"/>
    <property type="evidence" value="ECO:0007669"/>
    <property type="project" value="TreeGrafter"/>
</dbReference>
<dbReference type="Proteomes" id="UP000001568">
    <property type="component" value="Chromosome 8"/>
</dbReference>
<dbReference type="STRING" id="436017.A4S1W1"/>
<keyword evidence="2" id="KW-0489">Methyltransferase</keyword>
<keyword evidence="6" id="KW-1185">Reference proteome</keyword>
<dbReference type="InterPro" id="IPR029063">
    <property type="entry name" value="SAM-dependent_MTases_sf"/>
</dbReference>
<dbReference type="Gene3D" id="3.40.50.150">
    <property type="entry name" value="Vaccinia Virus protein VP39"/>
    <property type="match status" value="1"/>
</dbReference>
<dbReference type="Pfam" id="PF01795">
    <property type="entry name" value="Methyltransf_5"/>
    <property type="match status" value="1"/>
</dbReference>
<dbReference type="HAMAP" id="MF_01007">
    <property type="entry name" value="16SrRNA_methyltr_H"/>
    <property type="match status" value="1"/>
</dbReference>
<dbReference type="GeneID" id="5003133"/>
<evidence type="ECO:0000256" key="4">
    <source>
        <dbReference type="ARBA" id="ARBA00022691"/>
    </source>
</evidence>
<name>A4S1W1_OSTLU</name>
<dbReference type="NCBIfam" id="TIGR00006">
    <property type="entry name" value="16S rRNA (cytosine(1402)-N(4))-methyltransferase RsmH"/>
    <property type="match status" value="1"/>
</dbReference>
<dbReference type="SUPFAM" id="SSF53335">
    <property type="entry name" value="S-adenosyl-L-methionine-dependent methyltransferases"/>
    <property type="match status" value="1"/>
</dbReference>
<dbReference type="PANTHER" id="PTHR11265">
    <property type="entry name" value="S-ADENOSYL-METHYLTRANSFERASE MRAW"/>
    <property type="match status" value="1"/>
</dbReference>
<dbReference type="OMA" id="EEKHWRL"/>
<dbReference type="InterPro" id="IPR023397">
    <property type="entry name" value="SAM-dep_MeTrfase_MraW_recog"/>
</dbReference>
<dbReference type="Gene3D" id="1.10.150.170">
    <property type="entry name" value="Putative methyltransferase TM0872, insert domain"/>
    <property type="match status" value="1"/>
</dbReference>
<dbReference type="AlphaFoldDB" id="A4S1W1"/>
<dbReference type="PIRSF" id="PIRSF004486">
    <property type="entry name" value="MraW"/>
    <property type="match status" value="1"/>
</dbReference>
<dbReference type="HOGENOM" id="CLU_038422_3_0_1"/>
<comment type="similarity">
    <text evidence="1">Belongs to the methyltransferase superfamily. RsmH family.</text>
</comment>
<evidence type="ECO:0000313" key="6">
    <source>
        <dbReference type="Proteomes" id="UP000001568"/>
    </source>
</evidence>
<dbReference type="RefSeq" id="XP_001419435.1">
    <property type="nucleotide sequence ID" value="XM_001419398.1"/>
</dbReference>
<dbReference type="KEGG" id="olu:OSTLU_33240"/>
<dbReference type="EMBL" id="CP000588">
    <property type="protein sequence ID" value="ABO97728.1"/>
    <property type="molecule type" value="Genomic_DNA"/>
</dbReference>
<dbReference type="OrthoDB" id="439808at2759"/>
<organism evidence="5 6">
    <name type="scientific">Ostreococcus lucimarinus (strain CCE9901)</name>
    <dbReference type="NCBI Taxonomy" id="436017"/>
    <lineage>
        <taxon>Eukaryota</taxon>
        <taxon>Viridiplantae</taxon>
        <taxon>Chlorophyta</taxon>
        <taxon>Mamiellophyceae</taxon>
        <taxon>Mamiellales</taxon>
        <taxon>Bathycoccaceae</taxon>
        <taxon>Ostreococcus</taxon>
    </lineage>
</organism>
<evidence type="ECO:0000256" key="2">
    <source>
        <dbReference type="ARBA" id="ARBA00022603"/>
    </source>
</evidence>
<evidence type="ECO:0000256" key="1">
    <source>
        <dbReference type="ARBA" id="ARBA00010396"/>
    </source>
</evidence>
<proteinExistence type="inferred from homology"/>
<keyword evidence="4" id="KW-0949">S-adenosyl-L-methionine</keyword>